<dbReference type="AlphaFoldDB" id="A0A5R9GEN1"/>
<dbReference type="Gene3D" id="3.20.20.150">
    <property type="entry name" value="Divalent-metal-dependent TIM barrel enzymes"/>
    <property type="match status" value="1"/>
</dbReference>
<dbReference type="Proteomes" id="UP000309676">
    <property type="component" value="Unassembled WGS sequence"/>
</dbReference>
<feature type="domain" description="Xylose isomerase-like TIM barrel" evidence="1">
    <location>
        <begin position="26"/>
        <end position="267"/>
    </location>
</feature>
<dbReference type="InterPro" id="IPR050312">
    <property type="entry name" value="IolE/XylAMocC-like"/>
</dbReference>
<accession>A0A5R9GEN1</accession>
<dbReference type="PANTHER" id="PTHR12110">
    <property type="entry name" value="HYDROXYPYRUVATE ISOMERASE"/>
    <property type="match status" value="1"/>
</dbReference>
<dbReference type="SUPFAM" id="SSF51658">
    <property type="entry name" value="Xylose isomerase-like"/>
    <property type="match status" value="1"/>
</dbReference>
<organism evidence="2 3">
    <name type="scientific">Paenibacillus antri</name>
    <dbReference type="NCBI Taxonomy" id="2582848"/>
    <lineage>
        <taxon>Bacteria</taxon>
        <taxon>Bacillati</taxon>
        <taxon>Bacillota</taxon>
        <taxon>Bacilli</taxon>
        <taxon>Bacillales</taxon>
        <taxon>Paenibacillaceae</taxon>
        <taxon>Paenibacillus</taxon>
    </lineage>
</organism>
<evidence type="ECO:0000313" key="3">
    <source>
        <dbReference type="Proteomes" id="UP000309676"/>
    </source>
</evidence>
<gene>
    <name evidence="2" type="ORF">FE782_08000</name>
</gene>
<dbReference type="InterPro" id="IPR036237">
    <property type="entry name" value="Xyl_isomerase-like_sf"/>
</dbReference>
<keyword evidence="2" id="KW-0413">Isomerase</keyword>
<proteinExistence type="predicted"/>
<reference evidence="2 3" key="1">
    <citation type="submission" date="2019-05" db="EMBL/GenBank/DDBJ databases">
        <authorList>
            <person name="Narsing Rao M.P."/>
            <person name="Li W.J."/>
        </authorList>
    </citation>
    <scope>NUCLEOTIDE SEQUENCE [LARGE SCALE GENOMIC DNA]</scope>
    <source>
        <strain evidence="2 3">SYSU_K30003</strain>
    </source>
</reference>
<dbReference type="RefSeq" id="WP_138193561.1">
    <property type="nucleotide sequence ID" value="NZ_VCIW01000004.1"/>
</dbReference>
<keyword evidence="3" id="KW-1185">Reference proteome</keyword>
<sequence length="287" mass="31553">MKLGLSSYSLHRDISSGKLSILDAPRWIKEQGGEHIEIVPISFSLVDDPGLIDDIRRAASDAGIDISNYAVGANFAVDDEADYRRVIEETKAHVDVANRLGVKLMRHDVASRPPAEATIQRFEADLPKLVAACREVADYAAQFGITTSVENHGFYIQASDRVQRLVSAVDRPNFKTTLDVGNFMCVDENPLVAVKKNLPIASMVHLKDFYLRPANSGFGEGWFRSAGGDYLRGAIAGHGDLPLEAILKEVKASGYAGYISLEFEGMEDCQLGSRLGLQQVRSIWERI</sequence>
<name>A0A5R9GEN1_9BACL</name>
<dbReference type="Pfam" id="PF01261">
    <property type="entry name" value="AP_endonuc_2"/>
    <property type="match status" value="1"/>
</dbReference>
<dbReference type="PANTHER" id="PTHR12110:SF53">
    <property type="entry name" value="BLR5974 PROTEIN"/>
    <property type="match status" value="1"/>
</dbReference>
<evidence type="ECO:0000313" key="2">
    <source>
        <dbReference type="EMBL" id="TLS52570.1"/>
    </source>
</evidence>
<dbReference type="EMBL" id="VCIW01000004">
    <property type="protein sequence ID" value="TLS52570.1"/>
    <property type="molecule type" value="Genomic_DNA"/>
</dbReference>
<dbReference type="InterPro" id="IPR013022">
    <property type="entry name" value="Xyl_isomerase-like_TIM-brl"/>
</dbReference>
<comment type="caution">
    <text evidence="2">The sequence shown here is derived from an EMBL/GenBank/DDBJ whole genome shotgun (WGS) entry which is preliminary data.</text>
</comment>
<dbReference type="GO" id="GO:0016853">
    <property type="term" value="F:isomerase activity"/>
    <property type="evidence" value="ECO:0007669"/>
    <property type="project" value="UniProtKB-KW"/>
</dbReference>
<dbReference type="OrthoDB" id="256906at2"/>
<evidence type="ECO:0000259" key="1">
    <source>
        <dbReference type="Pfam" id="PF01261"/>
    </source>
</evidence>
<protein>
    <submittedName>
        <fullName evidence="2">Sugar phosphate isomerase/epimerase</fullName>
    </submittedName>
</protein>